<dbReference type="STRING" id="4155.A0A022QVA2"/>
<evidence type="ECO:0000313" key="2">
    <source>
        <dbReference type="EMBL" id="EYU32637.1"/>
    </source>
</evidence>
<dbReference type="PROSITE" id="PS50181">
    <property type="entry name" value="FBOX"/>
    <property type="match status" value="1"/>
</dbReference>
<dbReference type="InterPro" id="IPR050796">
    <property type="entry name" value="SCF_F-box_component"/>
</dbReference>
<dbReference type="PhylomeDB" id="A0A022QVA2"/>
<name>A0A022QVA2_ERYGU</name>
<keyword evidence="3" id="KW-1185">Reference proteome</keyword>
<proteinExistence type="predicted"/>
<dbReference type="SUPFAM" id="SSF81383">
    <property type="entry name" value="F-box domain"/>
    <property type="match status" value="1"/>
</dbReference>
<dbReference type="InterPro" id="IPR036047">
    <property type="entry name" value="F-box-like_dom_sf"/>
</dbReference>
<sequence length="351" mass="40990">MATEEFLPFDIIESILLKLPSKSLLRFKAVSKSWRRTISDPDFAKIHPQLSNPPNLFLRKRSVDRGFSLVKFHGKELQEEVVFYGWNNALCCDNGVLLLTSSDWNWIHWRTRGYTLWNPSTRKTARFSFPPDFVYSGSINFGICYERTTNDFKVVITCKEMYAVFSCKSNSWTEKLGFPYHGSVPGISVDGSVYWVLRDERKTKQVVRFDSKTDELETLRKPEQVNDDDLFQLACLKGGLCFYCKIGDGTAVRIWIKEKGVFENCWKELITVEGLENIHIRSIEPVCFVENKVVLRLEGTRIVCYDPCEKTFEEFEDNDLFNFELYPILDSLFFPVMKTNNKRKRELSVRF</sequence>
<evidence type="ECO:0000259" key="1">
    <source>
        <dbReference type="PROSITE" id="PS50181"/>
    </source>
</evidence>
<accession>A0A022QVA2</accession>
<evidence type="ECO:0000313" key="3">
    <source>
        <dbReference type="Proteomes" id="UP000030748"/>
    </source>
</evidence>
<dbReference type="PANTHER" id="PTHR31672:SF13">
    <property type="entry name" value="F-BOX PROTEIN CPR30-LIKE"/>
    <property type="match status" value="1"/>
</dbReference>
<organism evidence="2 3">
    <name type="scientific">Erythranthe guttata</name>
    <name type="common">Yellow monkey flower</name>
    <name type="synonym">Mimulus guttatus</name>
    <dbReference type="NCBI Taxonomy" id="4155"/>
    <lineage>
        <taxon>Eukaryota</taxon>
        <taxon>Viridiplantae</taxon>
        <taxon>Streptophyta</taxon>
        <taxon>Embryophyta</taxon>
        <taxon>Tracheophyta</taxon>
        <taxon>Spermatophyta</taxon>
        <taxon>Magnoliopsida</taxon>
        <taxon>eudicotyledons</taxon>
        <taxon>Gunneridae</taxon>
        <taxon>Pentapetalae</taxon>
        <taxon>asterids</taxon>
        <taxon>lamiids</taxon>
        <taxon>Lamiales</taxon>
        <taxon>Phrymaceae</taxon>
        <taxon>Erythranthe</taxon>
    </lineage>
</organism>
<dbReference type="NCBIfam" id="TIGR01640">
    <property type="entry name" value="F_box_assoc_1"/>
    <property type="match status" value="1"/>
</dbReference>
<dbReference type="InterPro" id="IPR017451">
    <property type="entry name" value="F-box-assoc_interact_dom"/>
</dbReference>
<dbReference type="PANTHER" id="PTHR31672">
    <property type="entry name" value="BNACNNG10540D PROTEIN"/>
    <property type="match status" value="1"/>
</dbReference>
<dbReference type="Pfam" id="PF00646">
    <property type="entry name" value="F-box"/>
    <property type="match status" value="1"/>
</dbReference>
<dbReference type="InterPro" id="IPR006527">
    <property type="entry name" value="F-box-assoc_dom_typ1"/>
</dbReference>
<dbReference type="EMBL" id="KI630827">
    <property type="protein sequence ID" value="EYU32637.1"/>
    <property type="molecule type" value="Genomic_DNA"/>
</dbReference>
<reference evidence="2 3" key="1">
    <citation type="journal article" date="2013" name="Proc. Natl. Acad. Sci. U.S.A.">
        <title>Fine-scale variation in meiotic recombination in Mimulus inferred from population shotgun sequencing.</title>
        <authorList>
            <person name="Hellsten U."/>
            <person name="Wright K.M."/>
            <person name="Jenkins J."/>
            <person name="Shu S."/>
            <person name="Yuan Y."/>
            <person name="Wessler S.R."/>
            <person name="Schmutz J."/>
            <person name="Willis J.H."/>
            <person name="Rokhsar D.S."/>
        </authorList>
    </citation>
    <scope>NUCLEOTIDE SEQUENCE [LARGE SCALE GENOMIC DNA]</scope>
    <source>
        <strain evidence="3">cv. DUN x IM62</strain>
    </source>
</reference>
<dbReference type="Proteomes" id="UP000030748">
    <property type="component" value="Unassembled WGS sequence"/>
</dbReference>
<feature type="domain" description="F-box" evidence="1">
    <location>
        <begin position="1"/>
        <end position="46"/>
    </location>
</feature>
<dbReference type="Gene3D" id="1.20.1280.50">
    <property type="match status" value="1"/>
</dbReference>
<dbReference type="SMART" id="SM00256">
    <property type="entry name" value="FBOX"/>
    <property type="match status" value="1"/>
</dbReference>
<gene>
    <name evidence="2" type="ORF">MIMGU_mgv1a009167mg</name>
</gene>
<dbReference type="Pfam" id="PF07734">
    <property type="entry name" value="FBA_1"/>
    <property type="match status" value="1"/>
</dbReference>
<dbReference type="InterPro" id="IPR001810">
    <property type="entry name" value="F-box_dom"/>
</dbReference>
<protein>
    <recommendedName>
        <fullName evidence="1">F-box domain-containing protein</fullName>
    </recommendedName>
</protein>
<dbReference type="AlphaFoldDB" id="A0A022QVA2"/>